<accession>A0A976G5A9</accession>
<gene>
    <name evidence="1" type="ORF">CBM2613_B50326</name>
</gene>
<organism evidence="1 2">
    <name type="scientific">Cupriavidus taiwanensis</name>
    <dbReference type="NCBI Taxonomy" id="164546"/>
    <lineage>
        <taxon>Bacteria</taxon>
        <taxon>Pseudomonadati</taxon>
        <taxon>Pseudomonadota</taxon>
        <taxon>Betaproteobacteria</taxon>
        <taxon>Burkholderiales</taxon>
        <taxon>Burkholderiaceae</taxon>
        <taxon>Cupriavidus</taxon>
    </lineage>
</organism>
<comment type="caution">
    <text evidence="1">The sequence shown here is derived from an EMBL/GenBank/DDBJ whole genome shotgun (WGS) entry which is preliminary data.</text>
</comment>
<name>A0A976G5A9_9BURK</name>
<protein>
    <submittedName>
        <fullName evidence="1">Uncharacterized protein</fullName>
    </submittedName>
</protein>
<reference evidence="1 2" key="1">
    <citation type="submission" date="2018-01" db="EMBL/GenBank/DDBJ databases">
        <authorList>
            <person name="Clerissi C."/>
        </authorList>
    </citation>
    <scope>NUCLEOTIDE SEQUENCE [LARGE SCALE GENOMIC DNA]</scope>
    <source>
        <strain evidence="1">Cupriavidus taiwanensis STM 8556</strain>
    </source>
</reference>
<dbReference type="EMBL" id="OFTH01000047">
    <property type="protein sequence ID" value="SOZ73220.1"/>
    <property type="molecule type" value="Genomic_DNA"/>
</dbReference>
<proteinExistence type="predicted"/>
<dbReference type="AlphaFoldDB" id="A0A976G5A9"/>
<evidence type="ECO:0000313" key="2">
    <source>
        <dbReference type="Proteomes" id="UP000256952"/>
    </source>
</evidence>
<evidence type="ECO:0000313" key="1">
    <source>
        <dbReference type="EMBL" id="SOZ73220.1"/>
    </source>
</evidence>
<dbReference type="Proteomes" id="UP000256952">
    <property type="component" value="Chromosome CBM2613_b"/>
</dbReference>
<sequence>MRRHGQSRDTNKVTGALRAFGAIRCFSYFAGGCECCIDVQNVQRFFYNIVERCTEFPEKGGDVLVGGTHLRFHHGKVTRLPCFVKSGRSDKLSVAIMAQLSGHIDVFTYLDCLRIAICVLPRYTPIGGFLCERILIGVHAYLFGNKIDRSRRMRLEWFKAIIQGVPRERKDALFACKFAP</sequence>